<keyword evidence="2" id="KW-0489">Methyltransferase</keyword>
<reference evidence="6" key="1">
    <citation type="journal article" date="2014" name="Front. Microbiol.">
        <title>High frequency of phylogenetically diverse reductive dehalogenase-homologous genes in deep subseafloor sedimentary metagenomes.</title>
        <authorList>
            <person name="Kawai M."/>
            <person name="Futagami T."/>
            <person name="Toyoda A."/>
            <person name="Takaki Y."/>
            <person name="Nishi S."/>
            <person name="Hori S."/>
            <person name="Arai W."/>
            <person name="Tsubouchi T."/>
            <person name="Morono Y."/>
            <person name="Uchiyama I."/>
            <person name="Ito T."/>
            <person name="Fujiyama A."/>
            <person name="Inagaki F."/>
            <person name="Takami H."/>
        </authorList>
    </citation>
    <scope>NUCLEOTIDE SEQUENCE</scope>
    <source>
        <strain evidence="6">Expedition CK06-06</strain>
    </source>
</reference>
<dbReference type="SUPFAM" id="SSF53335">
    <property type="entry name" value="S-adenosyl-L-methionine-dependent methyltransferases"/>
    <property type="match status" value="1"/>
</dbReference>
<comment type="caution">
    <text evidence="6">The sequence shown here is derived from an EMBL/GenBank/DDBJ whole genome shotgun (WGS) entry which is preliminary data.</text>
</comment>
<evidence type="ECO:0000256" key="3">
    <source>
        <dbReference type="ARBA" id="ARBA00022679"/>
    </source>
</evidence>
<dbReference type="InterPro" id="IPR029063">
    <property type="entry name" value="SAM-dependent_MTases_sf"/>
</dbReference>
<dbReference type="GO" id="GO:0009307">
    <property type="term" value="P:DNA restriction-modification system"/>
    <property type="evidence" value="ECO:0007669"/>
    <property type="project" value="InterPro"/>
</dbReference>
<comment type="catalytic activity">
    <reaction evidence="5">
        <text>a 2'-deoxyadenosine in DNA + S-adenosyl-L-methionine = an N(6)-methyl-2'-deoxyadenosine in DNA + S-adenosyl-L-homocysteine + H(+)</text>
        <dbReference type="Rhea" id="RHEA:15197"/>
        <dbReference type="Rhea" id="RHEA-COMP:12418"/>
        <dbReference type="Rhea" id="RHEA-COMP:12419"/>
        <dbReference type="ChEBI" id="CHEBI:15378"/>
        <dbReference type="ChEBI" id="CHEBI:57856"/>
        <dbReference type="ChEBI" id="CHEBI:59789"/>
        <dbReference type="ChEBI" id="CHEBI:90615"/>
        <dbReference type="ChEBI" id="CHEBI:90616"/>
        <dbReference type="EC" id="2.1.1.72"/>
    </reaction>
</comment>
<organism evidence="6">
    <name type="scientific">marine sediment metagenome</name>
    <dbReference type="NCBI Taxonomy" id="412755"/>
    <lineage>
        <taxon>unclassified sequences</taxon>
        <taxon>metagenomes</taxon>
        <taxon>ecological metagenomes</taxon>
    </lineage>
</organism>
<keyword evidence="3" id="KW-0808">Transferase</keyword>
<evidence type="ECO:0000256" key="2">
    <source>
        <dbReference type="ARBA" id="ARBA00022603"/>
    </source>
</evidence>
<keyword evidence="4" id="KW-0949">S-adenosyl-L-methionine</keyword>
<accession>X0SSV8</accession>
<dbReference type="Pfam" id="PF02086">
    <property type="entry name" value="MethyltransfD12"/>
    <property type="match status" value="1"/>
</dbReference>
<dbReference type="PROSITE" id="PS00092">
    <property type="entry name" value="N6_MTASE"/>
    <property type="match status" value="1"/>
</dbReference>
<dbReference type="GO" id="GO:0032259">
    <property type="term" value="P:methylation"/>
    <property type="evidence" value="ECO:0007669"/>
    <property type="project" value="UniProtKB-KW"/>
</dbReference>
<dbReference type="GO" id="GO:0009007">
    <property type="term" value="F:site-specific DNA-methyltransferase (adenine-specific) activity"/>
    <property type="evidence" value="ECO:0007669"/>
    <property type="project" value="UniProtKB-EC"/>
</dbReference>
<name>X0SSV8_9ZZZZ</name>
<dbReference type="InterPro" id="IPR002052">
    <property type="entry name" value="DNA_methylase_N6_adenine_CS"/>
</dbReference>
<evidence type="ECO:0000256" key="1">
    <source>
        <dbReference type="ARBA" id="ARBA00011900"/>
    </source>
</evidence>
<evidence type="ECO:0000313" key="6">
    <source>
        <dbReference type="EMBL" id="GAF78241.1"/>
    </source>
</evidence>
<feature type="non-terminal residue" evidence="6">
    <location>
        <position position="429"/>
    </location>
</feature>
<proteinExistence type="predicted"/>
<dbReference type="GO" id="GO:0003676">
    <property type="term" value="F:nucleic acid binding"/>
    <property type="evidence" value="ECO:0007669"/>
    <property type="project" value="InterPro"/>
</dbReference>
<gene>
    <name evidence="6" type="ORF">S01H1_06057</name>
</gene>
<evidence type="ECO:0000256" key="4">
    <source>
        <dbReference type="ARBA" id="ARBA00022691"/>
    </source>
</evidence>
<dbReference type="InterPro" id="IPR012327">
    <property type="entry name" value="MeTrfase_D12"/>
</dbReference>
<dbReference type="EMBL" id="BARS01003144">
    <property type="protein sequence ID" value="GAF78241.1"/>
    <property type="molecule type" value="Genomic_DNA"/>
</dbReference>
<protein>
    <recommendedName>
        <fullName evidence="1">site-specific DNA-methyltransferase (adenine-specific)</fullName>
        <ecNumber evidence="1">2.1.1.72</ecNumber>
    </recommendedName>
</protein>
<dbReference type="AlphaFoldDB" id="X0SSV8"/>
<evidence type="ECO:0000256" key="5">
    <source>
        <dbReference type="ARBA" id="ARBA00047942"/>
    </source>
</evidence>
<sequence length="429" mass="48986">MALYANFVVIYLSGILLNCDVKILDTSMKQTTLYLFEDYKNNMSLSANDTVSHRFPFRPIHYLGSKLRLVDFINGAVDAVDSTDGFVCDLFAGTGTVAKYLSYTRPVISVDVQEYSRVLCSALLNPLKVDFNLLEYKNSEHFSKLSWSMEPLIKYEEDCIKLAVEGDSYPLCDLLENGSIIGYEQGFTKEASSALLKCLKKVTSNLNDLGFLFGPETLISRYYGGLYFSYKQSVQFDAILDAIVNFQANERDHFLAALLSTASDIVNTVGKQFAQPLRPRNSKGIPKRTLGPKAAKDRSHDVFKMFEVWGERYKALPRSRFLNQVYRMDCFDALEQMSEDIKVVYADPPYTRDHYSRFYHVLETFCLRDNPAISRTFINGKNNISRGVYRVGRHQSPFCIKSEAPLAFDKMFRKIRDMEAVLILSYSPY</sequence>
<dbReference type="EC" id="2.1.1.72" evidence="1"/>